<gene>
    <name evidence="8" type="ORF">PHET_05806</name>
</gene>
<dbReference type="Proteomes" id="UP000748531">
    <property type="component" value="Unassembled WGS sequence"/>
</dbReference>
<keyword evidence="5" id="KW-0012">Acyltransferase</keyword>
<dbReference type="OrthoDB" id="3907302at2759"/>
<comment type="similarity">
    <text evidence="2">Belongs to the glutaminyl-peptide cyclotransferase family.</text>
</comment>
<dbReference type="SUPFAM" id="SSF53187">
    <property type="entry name" value="Zn-dependent exopeptidases"/>
    <property type="match status" value="1"/>
</dbReference>
<evidence type="ECO:0000256" key="5">
    <source>
        <dbReference type="ARBA" id="ARBA00023315"/>
    </source>
</evidence>
<evidence type="ECO:0000313" key="8">
    <source>
        <dbReference type="EMBL" id="KAF5400869.1"/>
    </source>
</evidence>
<evidence type="ECO:0000259" key="7">
    <source>
        <dbReference type="Pfam" id="PF04389"/>
    </source>
</evidence>
<reference evidence="8" key="1">
    <citation type="submission" date="2019-05" db="EMBL/GenBank/DDBJ databases">
        <title>Annotation for the trematode Paragonimus heterotremus.</title>
        <authorList>
            <person name="Choi Y.-J."/>
        </authorList>
    </citation>
    <scope>NUCLEOTIDE SEQUENCE</scope>
    <source>
        <strain evidence="8">LC</strain>
    </source>
</reference>
<sequence>MPLHCCVLLVITLSVLLNNLCYIECFGSGYTRPYQFHTLSTTQLRTISQYNTVADLRDIFVNINIFRQVDTASHRFVGSFIADYLSSRGWLVDWDNFNQSTVSGEKTFRNIIATLPPSRDEYLVLACHYDSKEMDGFYGSTDSAMPCSIMLKVADSITSDVLSQKFSSVGIRLIFFDGEEAFQTWSNTDSLYGSRHLAEMWEKEGSDGRTELSKIKLLVLLDLLGASNPIIPNYHTGNAMAYHALLNLESVMSSAGLLLGVRKNDHKYFGSRSNGLIQDDHIPFLYRGVPVLHLIPTPFPTVWHTIGDNATVIDWDVSKDLVNLMEAFVRSFLHLM</sequence>
<evidence type="ECO:0000313" key="9">
    <source>
        <dbReference type="Proteomes" id="UP000748531"/>
    </source>
</evidence>
<dbReference type="Pfam" id="PF04389">
    <property type="entry name" value="Peptidase_M28"/>
    <property type="match status" value="1"/>
</dbReference>
<dbReference type="InterPro" id="IPR007484">
    <property type="entry name" value="Peptidase_M28"/>
</dbReference>
<keyword evidence="9" id="KW-1185">Reference proteome</keyword>
<evidence type="ECO:0000256" key="3">
    <source>
        <dbReference type="ARBA" id="ARBA00012012"/>
    </source>
</evidence>
<protein>
    <recommendedName>
        <fullName evidence="3">glutaminyl-peptide cyclotransferase</fullName>
        <ecNumber evidence="3">2.3.2.5</ecNumber>
    </recommendedName>
</protein>
<dbReference type="GO" id="GO:0008270">
    <property type="term" value="F:zinc ion binding"/>
    <property type="evidence" value="ECO:0007669"/>
    <property type="project" value="TreeGrafter"/>
</dbReference>
<dbReference type="PANTHER" id="PTHR12283">
    <property type="entry name" value="GLUTAMINYL-PEPTIDE CYCLOTRANSFERASE"/>
    <property type="match status" value="1"/>
</dbReference>
<organism evidence="8 9">
    <name type="scientific">Paragonimus heterotremus</name>
    <dbReference type="NCBI Taxonomy" id="100268"/>
    <lineage>
        <taxon>Eukaryota</taxon>
        <taxon>Metazoa</taxon>
        <taxon>Spiralia</taxon>
        <taxon>Lophotrochozoa</taxon>
        <taxon>Platyhelminthes</taxon>
        <taxon>Trematoda</taxon>
        <taxon>Digenea</taxon>
        <taxon>Plagiorchiida</taxon>
        <taxon>Troglotremata</taxon>
        <taxon>Troglotrematidae</taxon>
        <taxon>Paragonimus</taxon>
    </lineage>
</organism>
<keyword evidence="4" id="KW-0808">Transferase</keyword>
<evidence type="ECO:0000256" key="1">
    <source>
        <dbReference type="ARBA" id="ARBA00000001"/>
    </source>
</evidence>
<comment type="catalytic activity">
    <reaction evidence="1">
        <text>N-terminal L-glutaminyl-[peptide] = N-terminal 5-oxo-L-prolyl-[peptide] + NH4(+)</text>
        <dbReference type="Rhea" id="RHEA:23652"/>
        <dbReference type="Rhea" id="RHEA-COMP:11736"/>
        <dbReference type="Rhea" id="RHEA-COMP:11846"/>
        <dbReference type="ChEBI" id="CHEBI:28938"/>
        <dbReference type="ChEBI" id="CHEBI:64722"/>
        <dbReference type="ChEBI" id="CHEBI:87215"/>
        <dbReference type="EC" id="2.3.2.5"/>
    </reaction>
</comment>
<dbReference type="GO" id="GO:0016603">
    <property type="term" value="F:glutaminyl-peptide cyclotransferase activity"/>
    <property type="evidence" value="ECO:0007669"/>
    <property type="project" value="UniProtKB-EC"/>
</dbReference>
<dbReference type="PANTHER" id="PTHR12283:SF6">
    <property type="entry name" value="GLUTAMINYL-PEPTIDE CYCLOTRANSFERASE-RELATED"/>
    <property type="match status" value="1"/>
</dbReference>
<evidence type="ECO:0000256" key="6">
    <source>
        <dbReference type="SAM" id="SignalP"/>
    </source>
</evidence>
<keyword evidence="6" id="KW-0732">Signal</keyword>
<comment type="caution">
    <text evidence="8">The sequence shown here is derived from an EMBL/GenBank/DDBJ whole genome shotgun (WGS) entry which is preliminary data.</text>
</comment>
<dbReference type="EMBL" id="LUCH01002862">
    <property type="protein sequence ID" value="KAF5400869.1"/>
    <property type="molecule type" value="Genomic_DNA"/>
</dbReference>
<dbReference type="Gene3D" id="3.40.630.10">
    <property type="entry name" value="Zn peptidases"/>
    <property type="match status" value="1"/>
</dbReference>
<feature type="chain" id="PRO_5035246638" description="glutaminyl-peptide cyclotransferase" evidence="6">
    <location>
        <begin position="26"/>
        <end position="336"/>
    </location>
</feature>
<dbReference type="AlphaFoldDB" id="A0A8J4WI66"/>
<evidence type="ECO:0000256" key="2">
    <source>
        <dbReference type="ARBA" id="ARBA00006014"/>
    </source>
</evidence>
<name>A0A8J4WI66_9TREM</name>
<feature type="signal peptide" evidence="6">
    <location>
        <begin position="1"/>
        <end position="25"/>
    </location>
</feature>
<dbReference type="EC" id="2.3.2.5" evidence="3"/>
<dbReference type="InterPro" id="IPR040234">
    <property type="entry name" value="QC/QCL"/>
</dbReference>
<accession>A0A8J4WI66</accession>
<proteinExistence type="inferred from homology"/>
<feature type="domain" description="Peptidase M28" evidence="7">
    <location>
        <begin position="110"/>
        <end position="328"/>
    </location>
</feature>
<evidence type="ECO:0000256" key="4">
    <source>
        <dbReference type="ARBA" id="ARBA00022679"/>
    </source>
</evidence>